<sequence length="395" mass="45495">MYVCWGDAAANTTHAEPCPSYLPWYGQVKDGFVFRRCDADGQWVRDETDMTWRDHSQCENVNPEEEQWEAWILSQLRVMYSVGYGISLAALTVALCILTQLRRLRCTRNLIHCNLFVSFILRAVSLLTRDALLIHQHNMVQGQEDMIVLLREKTLVGCRVAQTITQYCVAANYYWLLVEGLYLHNLLVVLSFSEESALPRYMALGWGAPVLFVVPWGVVRQLYENTQCWERNDNRSYWWIIRSPILFAVVVNFIIFLRILRILVLKLRANQMRRSDRKYRLAKSTLTLIPLLGIHEAVFNLIPEESAHGRVRYSKLGLELLLSSFHGLLVAILYCICNKEVQAELRRKLKDTFTREHSSCTSRSLPPSSGRPPIGEDLISESSEAAQPIARSRQC</sequence>
<dbReference type="InterPro" id="IPR036445">
    <property type="entry name" value="GPCR_2_extracell_dom_sf"/>
</dbReference>
<evidence type="ECO:0000256" key="2">
    <source>
        <dbReference type="ARBA" id="ARBA00005314"/>
    </source>
</evidence>
<evidence type="ECO:0000313" key="14">
    <source>
        <dbReference type="EMBL" id="DBA20331.1"/>
    </source>
</evidence>
<dbReference type="AlphaFoldDB" id="A0AAV3A7H7"/>
<dbReference type="InterPro" id="IPR001879">
    <property type="entry name" value="GPCR_2_extracellular_dom"/>
</dbReference>
<dbReference type="SUPFAM" id="SSF81321">
    <property type="entry name" value="Family A G protein-coupled receptor-like"/>
    <property type="match status" value="1"/>
</dbReference>
<dbReference type="GO" id="GO:0005886">
    <property type="term" value="C:plasma membrane"/>
    <property type="evidence" value="ECO:0007669"/>
    <property type="project" value="UniProtKB-SubCell"/>
</dbReference>
<gene>
    <name evidence="14" type="ORF">GDO54_017123</name>
</gene>
<feature type="transmembrane region" description="Helical" evidence="11">
    <location>
        <begin position="281"/>
        <end position="300"/>
    </location>
</feature>
<protein>
    <recommendedName>
        <fullName evidence="16">Gastric inhibitory polypeptide receptor</fullName>
    </recommendedName>
</protein>
<accession>A0AAV3A7H7</accession>
<dbReference type="EMBL" id="DYDO01000007">
    <property type="protein sequence ID" value="DBA20331.1"/>
    <property type="molecule type" value="Genomic_DNA"/>
</dbReference>
<evidence type="ECO:0000256" key="7">
    <source>
        <dbReference type="ARBA" id="ARBA00023136"/>
    </source>
</evidence>
<feature type="transmembrane region" description="Helical" evidence="11">
    <location>
        <begin position="201"/>
        <end position="219"/>
    </location>
</feature>
<dbReference type="Gene3D" id="1.20.1070.10">
    <property type="entry name" value="Rhodopsin 7-helix transmembrane proteins"/>
    <property type="match status" value="1"/>
</dbReference>
<keyword evidence="3" id="KW-1003">Cell membrane</keyword>
<evidence type="ECO:0000256" key="10">
    <source>
        <dbReference type="SAM" id="MobiDB-lite"/>
    </source>
</evidence>
<feature type="transmembrane region" description="Helical" evidence="11">
    <location>
        <begin position="320"/>
        <end position="337"/>
    </location>
</feature>
<feature type="transmembrane region" description="Helical" evidence="11">
    <location>
        <begin position="78"/>
        <end position="98"/>
    </location>
</feature>
<organism evidence="14 15">
    <name type="scientific">Pyxicephalus adspersus</name>
    <name type="common">African bullfrog</name>
    <dbReference type="NCBI Taxonomy" id="30357"/>
    <lineage>
        <taxon>Eukaryota</taxon>
        <taxon>Metazoa</taxon>
        <taxon>Chordata</taxon>
        <taxon>Craniata</taxon>
        <taxon>Vertebrata</taxon>
        <taxon>Euteleostomi</taxon>
        <taxon>Amphibia</taxon>
        <taxon>Batrachia</taxon>
        <taxon>Anura</taxon>
        <taxon>Neobatrachia</taxon>
        <taxon>Ranoidea</taxon>
        <taxon>Pyxicephalidae</taxon>
        <taxon>Pyxicephalinae</taxon>
        <taxon>Pyxicephalus</taxon>
    </lineage>
</organism>
<dbReference type="PANTHER" id="PTHR45620">
    <property type="entry name" value="PDF RECEPTOR-LIKE PROTEIN-RELATED"/>
    <property type="match status" value="1"/>
</dbReference>
<dbReference type="GO" id="GO:0016519">
    <property type="term" value="F:gastric inhibitory peptide receptor activity"/>
    <property type="evidence" value="ECO:0007669"/>
    <property type="project" value="InterPro"/>
</dbReference>
<feature type="compositionally biased region" description="Low complexity" evidence="10">
    <location>
        <begin position="359"/>
        <end position="373"/>
    </location>
</feature>
<evidence type="ECO:0000256" key="1">
    <source>
        <dbReference type="ARBA" id="ARBA00004651"/>
    </source>
</evidence>
<dbReference type="GO" id="GO:0008528">
    <property type="term" value="F:G protein-coupled peptide receptor activity"/>
    <property type="evidence" value="ECO:0007669"/>
    <property type="project" value="TreeGrafter"/>
</dbReference>
<keyword evidence="6" id="KW-0297">G-protein coupled receptor</keyword>
<dbReference type="Proteomes" id="UP001181693">
    <property type="component" value="Unassembled WGS sequence"/>
</dbReference>
<evidence type="ECO:0000256" key="8">
    <source>
        <dbReference type="ARBA" id="ARBA00023170"/>
    </source>
</evidence>
<dbReference type="PRINTS" id="PR00249">
    <property type="entry name" value="GPCRSECRETIN"/>
</dbReference>
<dbReference type="SUPFAM" id="SSF111418">
    <property type="entry name" value="Hormone receptor domain"/>
    <property type="match status" value="1"/>
</dbReference>
<evidence type="ECO:0000256" key="11">
    <source>
        <dbReference type="SAM" id="Phobius"/>
    </source>
</evidence>
<evidence type="ECO:0000256" key="6">
    <source>
        <dbReference type="ARBA" id="ARBA00023040"/>
    </source>
</evidence>
<evidence type="ECO:0000259" key="13">
    <source>
        <dbReference type="PROSITE" id="PS50261"/>
    </source>
</evidence>
<dbReference type="Pfam" id="PF02793">
    <property type="entry name" value="HRM"/>
    <property type="match status" value="1"/>
</dbReference>
<comment type="similarity">
    <text evidence="2">Belongs to the G-protein coupled receptor 2 family.</text>
</comment>
<keyword evidence="5 11" id="KW-1133">Transmembrane helix</keyword>
<dbReference type="InterPro" id="IPR000832">
    <property type="entry name" value="GPCR_2_secretin-like"/>
</dbReference>
<evidence type="ECO:0000259" key="12">
    <source>
        <dbReference type="PROSITE" id="PS50227"/>
    </source>
</evidence>
<keyword evidence="7 11" id="KW-0472">Membrane</keyword>
<dbReference type="PROSITE" id="PS50227">
    <property type="entry name" value="G_PROTEIN_RECEP_F2_3"/>
    <property type="match status" value="1"/>
</dbReference>
<dbReference type="GO" id="GO:0017046">
    <property type="term" value="F:peptide hormone binding"/>
    <property type="evidence" value="ECO:0007669"/>
    <property type="project" value="TreeGrafter"/>
</dbReference>
<evidence type="ECO:0000256" key="4">
    <source>
        <dbReference type="ARBA" id="ARBA00022692"/>
    </source>
</evidence>
<feature type="region of interest" description="Disordered" evidence="10">
    <location>
        <begin position="358"/>
        <end position="395"/>
    </location>
</feature>
<dbReference type="PANTHER" id="PTHR45620:SF5">
    <property type="entry name" value="GASTRIC INHIBITORY POLYPEPTIDE RECEPTOR"/>
    <property type="match status" value="1"/>
</dbReference>
<dbReference type="InterPro" id="IPR050332">
    <property type="entry name" value="GPCR_2"/>
</dbReference>
<dbReference type="InterPro" id="IPR001749">
    <property type="entry name" value="GPCR_2_GIP_rcpt"/>
</dbReference>
<dbReference type="PRINTS" id="PR01129">
    <property type="entry name" value="GIPRECEPTOR"/>
</dbReference>
<proteinExistence type="inferred from homology"/>
<evidence type="ECO:0000256" key="9">
    <source>
        <dbReference type="ARBA" id="ARBA00023224"/>
    </source>
</evidence>
<feature type="domain" description="G-protein coupled receptors family 2 profile 1" evidence="12">
    <location>
        <begin position="1"/>
        <end position="62"/>
    </location>
</feature>
<comment type="subcellular location">
    <subcellularLocation>
        <location evidence="1">Cell membrane</location>
        <topology evidence="1">Multi-pass membrane protein</topology>
    </subcellularLocation>
</comment>
<dbReference type="GO" id="GO:0007166">
    <property type="term" value="P:cell surface receptor signaling pathway"/>
    <property type="evidence" value="ECO:0007669"/>
    <property type="project" value="InterPro"/>
</dbReference>
<evidence type="ECO:0000256" key="5">
    <source>
        <dbReference type="ARBA" id="ARBA00022989"/>
    </source>
</evidence>
<evidence type="ECO:0000313" key="15">
    <source>
        <dbReference type="Proteomes" id="UP001181693"/>
    </source>
</evidence>
<dbReference type="CDD" id="cd15929">
    <property type="entry name" value="7tmB1_GlucagonR-like"/>
    <property type="match status" value="1"/>
</dbReference>
<keyword evidence="8" id="KW-0675">Receptor</keyword>
<reference evidence="14" key="1">
    <citation type="thesis" date="2020" institute="ProQuest LLC" country="789 East Eisenhower Parkway, Ann Arbor, MI, USA">
        <title>Comparative Genomics and Chromosome Evolution.</title>
        <authorList>
            <person name="Mudd A.B."/>
        </authorList>
    </citation>
    <scope>NUCLEOTIDE SEQUENCE</scope>
    <source>
        <strain evidence="14">1538</strain>
        <tissue evidence="14">Blood</tissue>
    </source>
</reference>
<dbReference type="FunFam" id="1.20.1070.10:FF:000133">
    <property type="entry name" value="Glucagon receptor a"/>
    <property type="match status" value="1"/>
</dbReference>
<dbReference type="SMART" id="SM00008">
    <property type="entry name" value="HormR"/>
    <property type="match status" value="1"/>
</dbReference>
<keyword evidence="15" id="KW-1185">Reference proteome</keyword>
<keyword evidence="4 11" id="KW-0812">Transmembrane</keyword>
<evidence type="ECO:0008006" key="16">
    <source>
        <dbReference type="Google" id="ProtNLM"/>
    </source>
</evidence>
<feature type="domain" description="G-protein coupled receptors family 2 profile 2" evidence="13">
    <location>
        <begin position="76"/>
        <end position="338"/>
    </location>
</feature>
<dbReference type="Pfam" id="PF00002">
    <property type="entry name" value="7tm_2"/>
    <property type="match status" value="1"/>
</dbReference>
<feature type="transmembrane region" description="Helical" evidence="11">
    <location>
        <begin position="239"/>
        <end position="260"/>
    </location>
</feature>
<comment type="caution">
    <text evidence="14">The sequence shown here is derived from an EMBL/GenBank/DDBJ whole genome shotgun (WGS) entry which is preliminary data.</text>
</comment>
<evidence type="ECO:0000256" key="3">
    <source>
        <dbReference type="ARBA" id="ARBA00022475"/>
    </source>
</evidence>
<dbReference type="InterPro" id="IPR017981">
    <property type="entry name" value="GPCR_2-like_7TM"/>
</dbReference>
<dbReference type="PROSITE" id="PS50261">
    <property type="entry name" value="G_PROTEIN_RECEP_F2_4"/>
    <property type="match status" value="1"/>
</dbReference>
<keyword evidence="9" id="KW-0807">Transducer</keyword>
<name>A0AAV3A7H7_PYXAD</name>
<dbReference type="GO" id="GO:0007188">
    <property type="term" value="P:adenylate cyclase-modulating G protein-coupled receptor signaling pathway"/>
    <property type="evidence" value="ECO:0007669"/>
    <property type="project" value="TreeGrafter"/>
</dbReference>
<dbReference type="Gene3D" id="4.10.1240.10">
    <property type="entry name" value="GPCR, family 2, extracellular hormone receptor domain"/>
    <property type="match status" value="1"/>
</dbReference>